<accession>A0RV87</accession>
<dbReference type="EnsemblBacteria" id="ABK77254">
    <property type="protein sequence ID" value="ABK77254"/>
    <property type="gene ID" value="CENSYa_0621"/>
</dbReference>
<sequence>MSGDHHTSEAEKSELFKMEIRDLSRRTENMSHTYLGFISQDEGCWIRDQLQLKRVWDRGRAFTGVEDDSDIRTDEELEQFRQDIETANQLMCEVAARNPNGNAAKVVKELDHINEALPALVRKTCKVYRATSVNEILTLARGGAVGDGREKRDKDYGQDDNISASVSFAVAKHFAQDLKDKIIMEMDVSALNEGKEWLAQKYDHRPICRRIRDGKPAGAVLQKFGNAHSAASSYFMEVRLKYGAKPKIKRVHIPAKTSPKVVKNLKKELIPLGIKVKEAPD</sequence>
<proteinExistence type="predicted"/>
<dbReference type="KEGG" id="csy:CENSYa_0621"/>
<reference evidence="1 2" key="1">
    <citation type="journal article" date="2006" name="Proc. Natl. Acad. Sci. U.S.A.">
        <title>Genomic analysis of the uncultivated marine crenarchaeote Cenarchaeum symbiosum.</title>
        <authorList>
            <person name="Hallam S.J."/>
            <person name="Konstantinidis K.T."/>
            <person name="Putnam N."/>
            <person name="Schleper C."/>
            <person name="Watanabe Y."/>
            <person name="Sugahara J."/>
            <person name="Preston C."/>
            <person name="de la Torre J."/>
            <person name="Richardson P.M."/>
            <person name="DeLong E.F."/>
        </authorList>
    </citation>
    <scope>NUCLEOTIDE SEQUENCE [LARGE SCALE GENOMIC DNA]</scope>
    <source>
        <strain evidence="2">A</strain>
    </source>
</reference>
<evidence type="ECO:0000313" key="2">
    <source>
        <dbReference type="Proteomes" id="UP000000758"/>
    </source>
</evidence>
<protein>
    <submittedName>
        <fullName evidence="1">Uncharacterized protein</fullName>
    </submittedName>
</protein>
<dbReference type="Proteomes" id="UP000000758">
    <property type="component" value="Chromosome"/>
</dbReference>
<dbReference type="HOGENOM" id="CLU_989027_0_0_2"/>
<dbReference type="STRING" id="414004.CENSYa_0621"/>
<organism evidence="1 2">
    <name type="scientific">Cenarchaeum symbiosum (strain A)</name>
    <dbReference type="NCBI Taxonomy" id="414004"/>
    <lineage>
        <taxon>Archaea</taxon>
        <taxon>Nitrososphaerota</taxon>
        <taxon>Candidatus Cenarchaeales</taxon>
        <taxon>Candidatus Cenarchaeaceae</taxon>
        <taxon>Candidatus Cenarchaeum</taxon>
    </lineage>
</organism>
<keyword evidence="2" id="KW-1185">Reference proteome</keyword>
<dbReference type="EMBL" id="DP000238">
    <property type="protein sequence ID" value="ABK77254.1"/>
    <property type="molecule type" value="Genomic_DNA"/>
</dbReference>
<name>A0RV87_CENSY</name>
<evidence type="ECO:0000313" key="1">
    <source>
        <dbReference type="EMBL" id="ABK77254.1"/>
    </source>
</evidence>
<gene>
    <name evidence="1" type="ordered locus">CENSYa_0621</name>
</gene>
<dbReference type="AlphaFoldDB" id="A0RV87"/>